<proteinExistence type="inferred from homology"/>
<gene>
    <name evidence="8" type="ORF">OHK93_003889</name>
</gene>
<feature type="domain" description="Enoyl reductase (ER)" evidence="7">
    <location>
        <begin position="16"/>
        <end position="346"/>
    </location>
</feature>
<dbReference type="SUPFAM" id="SSF51735">
    <property type="entry name" value="NAD(P)-binding Rossmann-fold domains"/>
    <property type="match status" value="1"/>
</dbReference>
<reference evidence="8" key="1">
    <citation type="journal article" date="2023" name="Genome Biol. Evol.">
        <title>First Whole Genome Sequence and Flow Cytometry Genome Size Data for the Lichen-Forming Fungus Ramalina farinacea (Ascomycota).</title>
        <authorList>
            <person name="Llewellyn T."/>
            <person name="Mian S."/>
            <person name="Hill R."/>
            <person name="Leitch I.J."/>
            <person name="Gaya E."/>
        </authorList>
    </citation>
    <scope>NUCLEOTIDE SEQUENCE</scope>
    <source>
        <strain evidence="8">LIQ254RAFAR</strain>
    </source>
</reference>
<keyword evidence="4 8" id="KW-0560">Oxidoreductase</keyword>
<dbReference type="SUPFAM" id="SSF50129">
    <property type="entry name" value="GroES-like"/>
    <property type="match status" value="1"/>
</dbReference>
<dbReference type="CDD" id="cd05283">
    <property type="entry name" value="CAD1"/>
    <property type="match status" value="1"/>
</dbReference>
<dbReference type="Gene3D" id="3.90.180.10">
    <property type="entry name" value="Medium-chain alcohol dehydrogenases, catalytic domain"/>
    <property type="match status" value="1"/>
</dbReference>
<feature type="region of interest" description="Disordered" evidence="6">
    <location>
        <begin position="1"/>
        <end position="26"/>
    </location>
</feature>
<name>A0AA43TSZ2_9LECA</name>
<dbReference type="EMBL" id="JAPUFD010000002">
    <property type="protein sequence ID" value="MDI1485700.1"/>
    <property type="molecule type" value="Genomic_DNA"/>
</dbReference>
<dbReference type="GO" id="GO:0008270">
    <property type="term" value="F:zinc ion binding"/>
    <property type="evidence" value="ECO:0007669"/>
    <property type="project" value="InterPro"/>
</dbReference>
<dbReference type="SMART" id="SM00829">
    <property type="entry name" value="PKS_ER"/>
    <property type="match status" value="1"/>
</dbReference>
<dbReference type="Gene3D" id="3.40.50.720">
    <property type="entry name" value="NAD(P)-binding Rossmann-like Domain"/>
    <property type="match status" value="1"/>
</dbReference>
<comment type="cofactor">
    <cofactor evidence="1 5">
        <name>Zn(2+)</name>
        <dbReference type="ChEBI" id="CHEBI:29105"/>
    </cofactor>
</comment>
<evidence type="ECO:0000256" key="2">
    <source>
        <dbReference type="ARBA" id="ARBA00022723"/>
    </source>
</evidence>
<accession>A0AA43TSZ2</accession>
<evidence type="ECO:0000313" key="9">
    <source>
        <dbReference type="Proteomes" id="UP001161017"/>
    </source>
</evidence>
<evidence type="ECO:0000256" key="6">
    <source>
        <dbReference type="SAM" id="MobiDB-lite"/>
    </source>
</evidence>
<dbReference type="InterPro" id="IPR002328">
    <property type="entry name" value="ADH_Zn_CS"/>
</dbReference>
<evidence type="ECO:0000259" key="7">
    <source>
        <dbReference type="SMART" id="SM00829"/>
    </source>
</evidence>
<dbReference type="InterPro" id="IPR013149">
    <property type="entry name" value="ADH-like_C"/>
</dbReference>
<keyword evidence="2 5" id="KW-0479">Metal-binding</keyword>
<dbReference type="GO" id="GO:0008106">
    <property type="term" value="F:alcohol dehydrogenase (NADP+) activity"/>
    <property type="evidence" value="ECO:0007669"/>
    <property type="project" value="UniProtKB-EC"/>
</dbReference>
<dbReference type="InterPro" id="IPR036291">
    <property type="entry name" value="NAD(P)-bd_dom_sf"/>
</dbReference>
<keyword evidence="3 5" id="KW-0862">Zinc</keyword>
<dbReference type="Pfam" id="PF00107">
    <property type="entry name" value="ADH_zinc_N"/>
    <property type="match status" value="1"/>
</dbReference>
<sequence length="348" mass="36881">MASPAPETFHGWQATSPTSPLTHRAFTPKPWAETDVDIKITHCGVCASDLHSMRSGWGPTPYPCTLGHEIVGTAVRVGAQVRPDIKVGSRVGVGPQGYTCRQPTCPPCSSGHENYCPHRVATYGDNYADGAASHGGFADFCRHDSGSVFAIPEGLGSASAAVMLCAGATVFEPLVEAGVEGKRVGVVGLGGLGHLGVLFARALGARTVGEGKRKDALRLGVDTYVATDKEEGWAEKNAASLDVIVCTVSGEGMPLKEYLGLLAPRGRFCQVGIPEKPLPQLDVMELVLNGTSIGFSDSASPGNIRRMLSLAAEKGIEAWTETRRMEDVNQVVKDMAEGKARYRYVLEN</sequence>
<dbReference type="Pfam" id="PF08240">
    <property type="entry name" value="ADH_N"/>
    <property type="match status" value="1"/>
</dbReference>
<evidence type="ECO:0000313" key="8">
    <source>
        <dbReference type="EMBL" id="MDI1485700.1"/>
    </source>
</evidence>
<dbReference type="PROSITE" id="PS00059">
    <property type="entry name" value="ADH_ZINC"/>
    <property type="match status" value="1"/>
</dbReference>
<evidence type="ECO:0000256" key="3">
    <source>
        <dbReference type="ARBA" id="ARBA00022833"/>
    </source>
</evidence>
<evidence type="ECO:0000256" key="5">
    <source>
        <dbReference type="RuleBase" id="RU361277"/>
    </source>
</evidence>
<evidence type="ECO:0000256" key="1">
    <source>
        <dbReference type="ARBA" id="ARBA00001947"/>
    </source>
</evidence>
<dbReference type="InterPro" id="IPR020843">
    <property type="entry name" value="ER"/>
</dbReference>
<evidence type="ECO:0000256" key="4">
    <source>
        <dbReference type="ARBA" id="ARBA00023002"/>
    </source>
</evidence>
<comment type="caution">
    <text evidence="8">The sequence shown here is derived from an EMBL/GenBank/DDBJ whole genome shotgun (WGS) entry which is preliminary data.</text>
</comment>
<dbReference type="InterPro" id="IPR011032">
    <property type="entry name" value="GroES-like_sf"/>
</dbReference>
<protein>
    <submittedName>
        <fullName evidence="8">Secondary metabolism biosynthetic enzyme</fullName>
        <ecNumber evidence="8">1.1.1.2</ecNumber>
    </submittedName>
</protein>
<dbReference type="AlphaFoldDB" id="A0AA43TSZ2"/>
<organism evidence="8 9">
    <name type="scientific">Ramalina farinacea</name>
    <dbReference type="NCBI Taxonomy" id="258253"/>
    <lineage>
        <taxon>Eukaryota</taxon>
        <taxon>Fungi</taxon>
        <taxon>Dikarya</taxon>
        <taxon>Ascomycota</taxon>
        <taxon>Pezizomycotina</taxon>
        <taxon>Lecanoromycetes</taxon>
        <taxon>OSLEUM clade</taxon>
        <taxon>Lecanoromycetidae</taxon>
        <taxon>Lecanorales</taxon>
        <taxon>Lecanorineae</taxon>
        <taxon>Ramalinaceae</taxon>
        <taxon>Ramalina</taxon>
    </lineage>
</organism>
<keyword evidence="9" id="KW-1185">Reference proteome</keyword>
<dbReference type="PANTHER" id="PTHR42683">
    <property type="entry name" value="ALDEHYDE REDUCTASE"/>
    <property type="match status" value="1"/>
</dbReference>
<dbReference type="EC" id="1.1.1.2" evidence="8"/>
<comment type="similarity">
    <text evidence="5">Belongs to the zinc-containing alcohol dehydrogenase family.</text>
</comment>
<dbReference type="InterPro" id="IPR013154">
    <property type="entry name" value="ADH-like_N"/>
</dbReference>
<dbReference type="InterPro" id="IPR047109">
    <property type="entry name" value="CAD-like"/>
</dbReference>
<dbReference type="FunFam" id="3.40.50.720:FF:000022">
    <property type="entry name" value="Cinnamyl alcohol dehydrogenase"/>
    <property type="match status" value="1"/>
</dbReference>
<dbReference type="Proteomes" id="UP001161017">
    <property type="component" value="Unassembled WGS sequence"/>
</dbReference>